<dbReference type="PANTHER" id="PTHR42928">
    <property type="entry name" value="TRICARBOXYLATE-BINDING PROTEIN"/>
    <property type="match status" value="1"/>
</dbReference>
<keyword evidence="2" id="KW-0732">Signal</keyword>
<accession>A0A7Y9IS79</accession>
<dbReference type="PANTHER" id="PTHR42928:SF5">
    <property type="entry name" value="BLR1237 PROTEIN"/>
    <property type="match status" value="1"/>
</dbReference>
<evidence type="ECO:0000313" key="4">
    <source>
        <dbReference type="Proteomes" id="UP000542125"/>
    </source>
</evidence>
<evidence type="ECO:0000256" key="1">
    <source>
        <dbReference type="ARBA" id="ARBA00006987"/>
    </source>
</evidence>
<evidence type="ECO:0000256" key="2">
    <source>
        <dbReference type="SAM" id="SignalP"/>
    </source>
</evidence>
<dbReference type="Pfam" id="PF03401">
    <property type="entry name" value="TctC"/>
    <property type="match status" value="1"/>
</dbReference>
<dbReference type="RefSeq" id="WP_179584669.1">
    <property type="nucleotide sequence ID" value="NZ_JACBYR010000001.1"/>
</dbReference>
<protein>
    <submittedName>
        <fullName evidence="3">Tripartite-type tricarboxylate transporter receptor subunit TctC</fullName>
    </submittedName>
</protein>
<dbReference type="EMBL" id="JACBYR010000001">
    <property type="protein sequence ID" value="NYE82115.1"/>
    <property type="molecule type" value="Genomic_DNA"/>
</dbReference>
<dbReference type="AlphaFoldDB" id="A0A7Y9IS79"/>
<sequence length="331" mass="34500">MTSFFKRLVAAAVCGIAFSALPLTGAQAATPDTPSLAGKPVRIVVPYAAGGLADITARLLSDHLSTRLGTTVMVENRPGANGSIGTALVAKAAPDGHTLALVVSSHVFGKSLMPDLPFDPIKDFTPVTLATRTAMVLVATPDLPVKNVPELISYVKARPNQLAFASAGNGSNVHIFGQSFADLAALQMAHVPYKGSAAAHVDLMAGRTQIVFDTLGAVQPHIAAGKMKLLAAGADRLPLYPDLPTVAEAGFPGFRAESWGAVIAPANTPPDIVKLLNREIVAVLNLPPVRKRLEDAGAQIVGSSPAELQTLLVSEEKKYGDLIRTMGIKLD</sequence>
<dbReference type="Proteomes" id="UP000542125">
    <property type="component" value="Unassembled WGS sequence"/>
</dbReference>
<dbReference type="CDD" id="cd13578">
    <property type="entry name" value="PBP2_Bug27"/>
    <property type="match status" value="1"/>
</dbReference>
<dbReference type="InterPro" id="IPR042100">
    <property type="entry name" value="Bug_dom1"/>
</dbReference>
<proteinExistence type="inferred from homology"/>
<dbReference type="InterPro" id="IPR005064">
    <property type="entry name" value="BUG"/>
</dbReference>
<dbReference type="SUPFAM" id="SSF53850">
    <property type="entry name" value="Periplasmic binding protein-like II"/>
    <property type="match status" value="1"/>
</dbReference>
<dbReference type="PIRSF" id="PIRSF017082">
    <property type="entry name" value="YflP"/>
    <property type="match status" value="1"/>
</dbReference>
<keyword evidence="4" id="KW-1185">Reference proteome</keyword>
<comment type="similarity">
    <text evidence="1">Belongs to the UPF0065 (bug) family.</text>
</comment>
<keyword evidence="3" id="KW-0675">Receptor</keyword>
<dbReference type="Gene3D" id="3.40.190.150">
    <property type="entry name" value="Bordetella uptake gene, domain 1"/>
    <property type="match status" value="1"/>
</dbReference>
<feature type="signal peptide" evidence="2">
    <location>
        <begin position="1"/>
        <end position="28"/>
    </location>
</feature>
<organism evidence="3 4">
    <name type="scientific">Pigmentiphaga litoralis</name>
    <dbReference type="NCBI Taxonomy" id="516702"/>
    <lineage>
        <taxon>Bacteria</taxon>
        <taxon>Pseudomonadati</taxon>
        <taxon>Pseudomonadota</taxon>
        <taxon>Betaproteobacteria</taxon>
        <taxon>Burkholderiales</taxon>
        <taxon>Alcaligenaceae</taxon>
        <taxon>Pigmentiphaga</taxon>
    </lineage>
</organism>
<name>A0A7Y9IS79_9BURK</name>
<reference evidence="3 4" key="1">
    <citation type="submission" date="2020-07" db="EMBL/GenBank/DDBJ databases">
        <title>Genomic Encyclopedia of Type Strains, Phase IV (KMG-V): Genome sequencing to study the core and pangenomes of soil and plant-associated prokaryotes.</title>
        <authorList>
            <person name="Whitman W."/>
        </authorList>
    </citation>
    <scope>NUCLEOTIDE SEQUENCE [LARGE SCALE GENOMIC DNA]</scope>
    <source>
        <strain evidence="3 4">SAS40</strain>
    </source>
</reference>
<feature type="chain" id="PRO_5030863445" evidence="2">
    <location>
        <begin position="29"/>
        <end position="331"/>
    </location>
</feature>
<comment type="caution">
    <text evidence="3">The sequence shown here is derived from an EMBL/GenBank/DDBJ whole genome shotgun (WGS) entry which is preliminary data.</text>
</comment>
<evidence type="ECO:0000313" key="3">
    <source>
        <dbReference type="EMBL" id="NYE82115.1"/>
    </source>
</evidence>
<dbReference type="Gene3D" id="3.40.190.10">
    <property type="entry name" value="Periplasmic binding protein-like II"/>
    <property type="match status" value="1"/>
</dbReference>
<gene>
    <name evidence="3" type="ORF">FHW18_001386</name>
</gene>